<comment type="caution">
    <text evidence="2">The sequence shown here is derived from an EMBL/GenBank/DDBJ whole genome shotgun (WGS) entry which is preliminary data.</text>
</comment>
<evidence type="ECO:0000313" key="3">
    <source>
        <dbReference type="Proteomes" id="UP000320762"/>
    </source>
</evidence>
<proteinExistence type="predicted"/>
<organism evidence="2 3">
    <name type="scientific">Schizophyllum amplum</name>
    <dbReference type="NCBI Taxonomy" id="97359"/>
    <lineage>
        <taxon>Eukaryota</taxon>
        <taxon>Fungi</taxon>
        <taxon>Dikarya</taxon>
        <taxon>Basidiomycota</taxon>
        <taxon>Agaricomycotina</taxon>
        <taxon>Agaricomycetes</taxon>
        <taxon>Agaricomycetidae</taxon>
        <taxon>Agaricales</taxon>
        <taxon>Schizophyllaceae</taxon>
        <taxon>Schizophyllum</taxon>
    </lineage>
</organism>
<keyword evidence="3" id="KW-1185">Reference proteome</keyword>
<sequence>MTPVSDKRTVRFADELEDEGPLTTSASDSPRGPRTTGSLFSRRATPSPTPVRSHSDDFRSSSRAGSPFLDSWLDDASSPPQRSASLSRLSTARARGEYAPLTVSNLSSCSLDTETRHARRLSADTSMSVTSDESDGSMASLAVPTLSLPGQLDQCQECRISLINGQHHFIVEVNIAVTLCSNPLCLSRWSCKLCGYSRLPCEHVISPPDDLDDTLHGPGLSSS</sequence>
<name>A0A550BZK1_9AGAR</name>
<dbReference type="AlphaFoldDB" id="A0A550BZK1"/>
<dbReference type="OrthoDB" id="2952056at2759"/>
<reference evidence="2 3" key="1">
    <citation type="journal article" date="2019" name="New Phytol.">
        <title>Comparative genomics reveals unique wood-decay strategies and fruiting body development in the Schizophyllaceae.</title>
        <authorList>
            <person name="Almasi E."/>
            <person name="Sahu N."/>
            <person name="Krizsan K."/>
            <person name="Balint B."/>
            <person name="Kovacs G.M."/>
            <person name="Kiss B."/>
            <person name="Cseklye J."/>
            <person name="Drula E."/>
            <person name="Henrissat B."/>
            <person name="Nagy I."/>
            <person name="Chovatia M."/>
            <person name="Adam C."/>
            <person name="LaButti K."/>
            <person name="Lipzen A."/>
            <person name="Riley R."/>
            <person name="Grigoriev I.V."/>
            <person name="Nagy L.G."/>
        </authorList>
    </citation>
    <scope>NUCLEOTIDE SEQUENCE [LARGE SCALE GENOMIC DNA]</scope>
    <source>
        <strain evidence="2 3">NL-1724</strain>
    </source>
</reference>
<protein>
    <submittedName>
        <fullName evidence="2">Uncharacterized protein</fullName>
    </submittedName>
</protein>
<feature type="compositionally biased region" description="Basic and acidic residues" evidence="1">
    <location>
        <begin position="1"/>
        <end position="14"/>
    </location>
</feature>
<evidence type="ECO:0000313" key="2">
    <source>
        <dbReference type="EMBL" id="TRM57916.1"/>
    </source>
</evidence>
<gene>
    <name evidence="2" type="ORF">BD626DRAFT_411221</name>
</gene>
<feature type="region of interest" description="Disordered" evidence="1">
    <location>
        <begin position="70"/>
        <end position="89"/>
    </location>
</feature>
<evidence type="ECO:0000256" key="1">
    <source>
        <dbReference type="SAM" id="MobiDB-lite"/>
    </source>
</evidence>
<dbReference type="EMBL" id="VDMD01000041">
    <property type="protein sequence ID" value="TRM57916.1"/>
    <property type="molecule type" value="Genomic_DNA"/>
</dbReference>
<accession>A0A550BZK1</accession>
<dbReference type="Proteomes" id="UP000320762">
    <property type="component" value="Unassembled WGS sequence"/>
</dbReference>
<feature type="region of interest" description="Disordered" evidence="1">
    <location>
        <begin position="1"/>
        <end position="63"/>
    </location>
</feature>